<feature type="coiled-coil region" evidence="2">
    <location>
        <begin position="146"/>
        <end position="173"/>
    </location>
</feature>
<evidence type="ECO:0000313" key="4">
    <source>
        <dbReference type="EMBL" id="KAH0500111.1"/>
    </source>
</evidence>
<evidence type="ECO:0000259" key="3">
    <source>
        <dbReference type="Pfam" id="PF15871"/>
    </source>
</evidence>
<name>A0A8J6FUD9_MICOH</name>
<dbReference type="EMBL" id="JAATJU010027815">
    <property type="protein sequence ID" value="KAH0500111.1"/>
    <property type="molecule type" value="Genomic_DNA"/>
</dbReference>
<gene>
    <name evidence="4" type="ORF">LTLLF_202640</name>
</gene>
<dbReference type="InterPro" id="IPR031738">
    <property type="entry name" value="JMY/WHAMM"/>
</dbReference>
<keyword evidence="1 2" id="KW-0175">Coiled coil</keyword>
<dbReference type="GO" id="GO:0033116">
    <property type="term" value="C:endoplasmic reticulum-Golgi intermediate compartment membrane"/>
    <property type="evidence" value="ECO:0007669"/>
    <property type="project" value="TreeGrafter"/>
</dbReference>
<dbReference type="PANTHER" id="PTHR23330:SF6">
    <property type="entry name" value="WASP HOMOLOG-ASSOCIATED PROTEIN WITH ACTIN, MEMBRANES AND MICROTUBULES"/>
    <property type="match status" value="1"/>
</dbReference>
<evidence type="ECO:0000313" key="5">
    <source>
        <dbReference type="Proteomes" id="UP000710432"/>
    </source>
</evidence>
<dbReference type="GO" id="GO:0071933">
    <property type="term" value="F:Arp2/3 complex binding"/>
    <property type="evidence" value="ECO:0007669"/>
    <property type="project" value="TreeGrafter"/>
</dbReference>
<dbReference type="Pfam" id="PF15871">
    <property type="entry name" value="JMY"/>
    <property type="match status" value="1"/>
</dbReference>
<reference evidence="4" key="1">
    <citation type="submission" date="2020-03" db="EMBL/GenBank/DDBJ databases">
        <title>Studies in the Genomics of Life Span.</title>
        <authorList>
            <person name="Glass D."/>
        </authorList>
    </citation>
    <scope>NUCLEOTIDE SEQUENCE</scope>
    <source>
        <strain evidence="4">LTLLF</strain>
        <tissue evidence="4">Muscle</tissue>
    </source>
</reference>
<evidence type="ECO:0000256" key="2">
    <source>
        <dbReference type="SAM" id="Coils"/>
    </source>
</evidence>
<sequence>MQKQMEQDRKRFGQAAWATAMPRLENLQLMLARETLQLMRAKELCLSHRRAEIQRKVEELPVQGKTIDAVDELEIQYYEIQLELYEVKLEILRSEETILVTRLDSVKRLIKEKQDEVIYYDPCESPEELKSLAYGPELHPGENGELSALRQQCQRLEAQRGRISARRARLRNRKVHSTSWPPSF</sequence>
<protein>
    <submittedName>
        <fullName evidence="4">WASP-associated protein with actin, membranes and microtubules</fullName>
    </submittedName>
</protein>
<accession>A0A8J6FUD9</accession>
<comment type="caution">
    <text evidence="4">The sequence shown here is derived from an EMBL/GenBank/DDBJ whole genome shotgun (WGS) entry which is preliminary data.</text>
</comment>
<organism evidence="4 5">
    <name type="scientific">Microtus ochrogaster</name>
    <name type="common">Prairie vole</name>
    <dbReference type="NCBI Taxonomy" id="79684"/>
    <lineage>
        <taxon>Eukaryota</taxon>
        <taxon>Metazoa</taxon>
        <taxon>Chordata</taxon>
        <taxon>Craniata</taxon>
        <taxon>Vertebrata</taxon>
        <taxon>Euteleostomi</taxon>
        <taxon>Mammalia</taxon>
        <taxon>Eutheria</taxon>
        <taxon>Euarchontoglires</taxon>
        <taxon>Glires</taxon>
        <taxon>Rodentia</taxon>
        <taxon>Myomorpha</taxon>
        <taxon>Muroidea</taxon>
        <taxon>Cricetidae</taxon>
        <taxon>Arvicolinae</taxon>
        <taxon>Microtus</taxon>
    </lineage>
</organism>
<dbReference type="GO" id="GO:0006888">
    <property type="term" value="P:endoplasmic reticulum to Golgi vesicle-mediated transport"/>
    <property type="evidence" value="ECO:0007669"/>
    <property type="project" value="TreeGrafter"/>
</dbReference>
<feature type="domain" description="JMY/WHAMM middle" evidence="3">
    <location>
        <begin position="1"/>
        <end position="130"/>
    </location>
</feature>
<evidence type="ECO:0000256" key="1">
    <source>
        <dbReference type="ARBA" id="ARBA00023054"/>
    </source>
</evidence>
<dbReference type="GO" id="GO:0034314">
    <property type="term" value="P:Arp2/3 complex-mediated actin nucleation"/>
    <property type="evidence" value="ECO:0007669"/>
    <property type="project" value="TreeGrafter"/>
</dbReference>
<proteinExistence type="predicted"/>
<dbReference type="Proteomes" id="UP000710432">
    <property type="component" value="Unassembled WGS sequence"/>
</dbReference>
<dbReference type="AlphaFoldDB" id="A0A8J6FUD9"/>
<dbReference type="PANTHER" id="PTHR23330">
    <property type="entry name" value="P300 TRANSCRIPTIONAL COFACTOR JMY-RELATED"/>
    <property type="match status" value="1"/>
</dbReference>